<feature type="compositionally biased region" description="Low complexity" evidence="1">
    <location>
        <begin position="199"/>
        <end position="219"/>
    </location>
</feature>
<feature type="region of interest" description="Disordered" evidence="1">
    <location>
        <begin position="408"/>
        <end position="457"/>
    </location>
</feature>
<comment type="caution">
    <text evidence="3">The sequence shown here is derived from an EMBL/GenBank/DDBJ whole genome shotgun (WGS) entry which is preliminary data.</text>
</comment>
<feature type="compositionally biased region" description="Basic and acidic residues" evidence="1">
    <location>
        <begin position="925"/>
        <end position="938"/>
    </location>
</feature>
<dbReference type="EMBL" id="JAEPRA010000015">
    <property type="protein sequence ID" value="KAG2175191.1"/>
    <property type="molecule type" value="Genomic_DNA"/>
</dbReference>
<feature type="compositionally biased region" description="Polar residues" evidence="1">
    <location>
        <begin position="409"/>
        <end position="437"/>
    </location>
</feature>
<feature type="compositionally biased region" description="Basic and acidic residues" evidence="1">
    <location>
        <begin position="380"/>
        <end position="392"/>
    </location>
</feature>
<sequence>MDPNFFLQNALANQQAGGQVKRQQMQNPRMMMPYGQQQQQHASPGMANAAMAYSSPYNPAASPMNSYATSVPQANNPVFSAAAFGSVDPQLMGGMNPVFNQNLQSMMSPDGTMMANTPYNQAPQQSQSPFSQPAYLAGQNGNGMNQQSMAARYQQYANTPAQIQAHMQQLQQNAGKFKNGQQMGMAAAATSPFMMQQQQTANMMNAQQQAKQSPSQSPSMNHANYTNAGNASPAMSNSPMIGGQNFGNVMSNNANSSANSSPAKTFAMANQPNSANASPQMHRNVAQGSQRFSPYSKGSFPGPNTHAGLSPQQIQAMQQQHFQRQQALQQSQQQSQMVGGGGTPQQLSAGAGQSQMNQPTRMQAQQQPDYAQMAQANMKASEDKPSPEKLWSEHLQSQKPIPMALPPSIAQQARARTTSQSSLDTTQVVTPSATPSMSAAEPHLSTNNSTPQQLHESPQAIDTRVAMQGSPLQGIKTNDNEATTQSPASAGHDKNFTYIPKTRNVDTYGGVDLKYFDRYEIRPMLPTIGELGKSSCPRGIVDIHAITMSLKSEMKLEVSNALNILTVLTSNRSVVLSMRHCDDLLDVLLDYLEQDLMGVNSRYDTQPSKEDKLSMVSEKDRTYGQLFEMSLDEMKSLIPSLEKTTSDVWLSYRERCLCIINILRNLSFMPENQEYFGRHKRLTDILAYVLASDISMDENGQHEDTMSQINGNDHLDRPAWYVGIRHMDTLDYRKSALLIFSNIVVFLKLSSASSALIFIKLTDDFLSNGPDTYFSQIAVETWAKVSVSYDNRNVFAALSLTSAIENKNTEVVQHDDAFTHLENIWEELGSIIRKDFFTSDGRVIANMKAHQLALLEMAVMGLYNIMVIAKEETLRARLLVRDRGIGMVIVKLCVSLAEYGTQHFGVVCRRGLELVRGLITGGDGLRRKTEDTRQRDNAENPETSPQLGTEVTSRIASKLEIDAYVINQLLMYAMLNPATDPDTTRELWDIQSILEEEA</sequence>
<protein>
    <recommendedName>
        <fullName evidence="2">SWI/SNF-like complex subunit BAF250 C-terminal domain-containing protein</fullName>
    </recommendedName>
</protein>
<organism evidence="3 4">
    <name type="scientific">Umbelopsis vinacea</name>
    <dbReference type="NCBI Taxonomy" id="44442"/>
    <lineage>
        <taxon>Eukaryota</taxon>
        <taxon>Fungi</taxon>
        <taxon>Fungi incertae sedis</taxon>
        <taxon>Mucoromycota</taxon>
        <taxon>Mucoromycotina</taxon>
        <taxon>Umbelopsidomycetes</taxon>
        <taxon>Umbelopsidales</taxon>
        <taxon>Umbelopsidaceae</taxon>
        <taxon>Umbelopsis</taxon>
    </lineage>
</organism>
<dbReference type="OrthoDB" id="1938591at2759"/>
<dbReference type="Proteomes" id="UP000612746">
    <property type="component" value="Unassembled WGS sequence"/>
</dbReference>
<name>A0A8H7U814_9FUNG</name>
<keyword evidence="4" id="KW-1185">Reference proteome</keyword>
<dbReference type="Pfam" id="PF12031">
    <property type="entry name" value="BAF250_C"/>
    <property type="match status" value="1"/>
</dbReference>
<evidence type="ECO:0000256" key="1">
    <source>
        <dbReference type="SAM" id="MobiDB-lite"/>
    </source>
</evidence>
<feature type="compositionally biased region" description="Polar residues" evidence="1">
    <location>
        <begin position="940"/>
        <end position="949"/>
    </location>
</feature>
<proteinExistence type="predicted"/>
<dbReference type="SUPFAM" id="SSF48371">
    <property type="entry name" value="ARM repeat"/>
    <property type="match status" value="1"/>
</dbReference>
<feature type="compositionally biased region" description="Low complexity" evidence="1">
    <location>
        <begin position="251"/>
        <end position="261"/>
    </location>
</feature>
<dbReference type="InterPro" id="IPR033388">
    <property type="entry name" value="BAF250_C"/>
</dbReference>
<feature type="region of interest" description="Disordered" evidence="1">
    <location>
        <begin position="199"/>
        <end position="394"/>
    </location>
</feature>
<accession>A0A8H7U814</accession>
<feature type="compositionally biased region" description="Polar residues" evidence="1">
    <location>
        <begin position="268"/>
        <end position="293"/>
    </location>
</feature>
<feature type="compositionally biased region" description="Polar residues" evidence="1">
    <location>
        <begin position="220"/>
        <end position="239"/>
    </location>
</feature>
<feature type="compositionally biased region" description="Low complexity" evidence="1">
    <location>
        <begin position="312"/>
        <end position="336"/>
    </location>
</feature>
<dbReference type="InterPro" id="IPR016024">
    <property type="entry name" value="ARM-type_fold"/>
</dbReference>
<feature type="domain" description="SWI/SNF-like complex subunit BAF250 C-terminal" evidence="2">
    <location>
        <begin position="654"/>
        <end position="763"/>
    </location>
</feature>
<evidence type="ECO:0000313" key="3">
    <source>
        <dbReference type="EMBL" id="KAG2175191.1"/>
    </source>
</evidence>
<evidence type="ECO:0000313" key="4">
    <source>
        <dbReference type="Proteomes" id="UP000612746"/>
    </source>
</evidence>
<reference evidence="3" key="1">
    <citation type="submission" date="2020-12" db="EMBL/GenBank/DDBJ databases">
        <title>Metabolic potential, ecology and presence of endohyphal bacteria is reflected in genomic diversity of Mucoromycotina.</title>
        <authorList>
            <person name="Muszewska A."/>
            <person name="Okrasinska A."/>
            <person name="Steczkiewicz K."/>
            <person name="Drgas O."/>
            <person name="Orlowska M."/>
            <person name="Perlinska-Lenart U."/>
            <person name="Aleksandrzak-Piekarczyk T."/>
            <person name="Szatraj K."/>
            <person name="Zielenkiewicz U."/>
            <person name="Pilsyk S."/>
            <person name="Malc E."/>
            <person name="Mieczkowski P."/>
            <person name="Kruszewska J.S."/>
            <person name="Biernat P."/>
            <person name="Pawlowska J."/>
        </authorList>
    </citation>
    <scope>NUCLEOTIDE SEQUENCE</scope>
    <source>
        <strain evidence="3">WA0000051536</strain>
    </source>
</reference>
<evidence type="ECO:0000259" key="2">
    <source>
        <dbReference type="Pfam" id="PF12031"/>
    </source>
</evidence>
<feature type="compositionally biased region" description="Polar residues" evidence="1">
    <location>
        <begin position="344"/>
        <end position="369"/>
    </location>
</feature>
<feature type="compositionally biased region" description="Polar residues" evidence="1">
    <location>
        <begin position="475"/>
        <end position="488"/>
    </location>
</feature>
<dbReference type="AlphaFoldDB" id="A0A8H7U814"/>
<feature type="compositionally biased region" description="Polar residues" evidence="1">
    <location>
        <begin position="444"/>
        <end position="456"/>
    </location>
</feature>
<gene>
    <name evidence="3" type="ORF">INT44_007679</name>
</gene>
<feature type="region of interest" description="Disordered" evidence="1">
    <location>
        <begin position="471"/>
        <end position="496"/>
    </location>
</feature>
<feature type="region of interest" description="Disordered" evidence="1">
    <location>
        <begin position="925"/>
        <end position="949"/>
    </location>
</feature>